<sequence length="64" mass="6838">MTNFFRAGRPRARSGLMACDRGATAIEYGLILAMIAVTIIGSVTLVADKTINMWTNVANAVNAH</sequence>
<evidence type="ECO:0000313" key="2">
    <source>
        <dbReference type="EMBL" id="RXR28617.1"/>
    </source>
</evidence>
<keyword evidence="1" id="KW-1133">Transmembrane helix</keyword>
<protein>
    <submittedName>
        <fullName evidence="2">Flp family type IVb pilin</fullName>
    </submittedName>
</protein>
<keyword evidence="1" id="KW-0472">Membrane</keyword>
<evidence type="ECO:0000313" key="3">
    <source>
        <dbReference type="Proteomes" id="UP000290958"/>
    </source>
</evidence>
<name>A0A4Q1KGE7_9SPHN</name>
<dbReference type="Proteomes" id="UP000290958">
    <property type="component" value="Unassembled WGS sequence"/>
</dbReference>
<dbReference type="OrthoDB" id="5325135at2"/>
<proteinExistence type="predicted"/>
<feature type="transmembrane region" description="Helical" evidence="1">
    <location>
        <begin position="25"/>
        <end position="47"/>
    </location>
</feature>
<keyword evidence="1" id="KW-0812">Transmembrane</keyword>
<gene>
    <name evidence="2" type="ORF">EQG66_09595</name>
</gene>
<dbReference type="AlphaFoldDB" id="A0A4Q1KGE7"/>
<reference evidence="3" key="1">
    <citation type="submission" date="2019-01" db="EMBL/GenBank/DDBJ databases">
        <title>Cytophagaceae bacterium strain CAR-16.</title>
        <authorList>
            <person name="Chen W.-M."/>
        </authorList>
    </citation>
    <scope>NUCLEOTIDE SEQUENCE [LARGE SCALE GENOMIC DNA]</scope>
    <source>
        <strain evidence="3">CHR27</strain>
    </source>
</reference>
<dbReference type="InterPro" id="IPR007047">
    <property type="entry name" value="Flp_Fap"/>
</dbReference>
<dbReference type="EMBL" id="SBKP01000008">
    <property type="protein sequence ID" value="RXR28617.1"/>
    <property type="molecule type" value="Genomic_DNA"/>
</dbReference>
<evidence type="ECO:0000256" key="1">
    <source>
        <dbReference type="SAM" id="Phobius"/>
    </source>
</evidence>
<comment type="caution">
    <text evidence="2">The sequence shown here is derived from an EMBL/GenBank/DDBJ whole genome shotgun (WGS) entry which is preliminary data.</text>
</comment>
<organism evidence="2 3">
    <name type="scientific">Sphingobium fluviale</name>
    <dbReference type="NCBI Taxonomy" id="2506423"/>
    <lineage>
        <taxon>Bacteria</taxon>
        <taxon>Pseudomonadati</taxon>
        <taxon>Pseudomonadota</taxon>
        <taxon>Alphaproteobacteria</taxon>
        <taxon>Sphingomonadales</taxon>
        <taxon>Sphingomonadaceae</taxon>
        <taxon>Sphingobium</taxon>
    </lineage>
</organism>
<dbReference type="Pfam" id="PF04964">
    <property type="entry name" value="Flp_Fap"/>
    <property type="match status" value="1"/>
</dbReference>
<keyword evidence="3" id="KW-1185">Reference proteome</keyword>
<accession>A0A4Q1KGE7</accession>
<dbReference type="RefSeq" id="WP_129404364.1">
    <property type="nucleotide sequence ID" value="NZ_SBKP01000008.1"/>
</dbReference>